<dbReference type="EMBL" id="CP009238">
    <property type="protein sequence ID" value="AIL31965.1"/>
    <property type="molecule type" value="Genomic_DNA"/>
</dbReference>
<reference evidence="2 3" key="1">
    <citation type="journal article" date="2014" name="BMC Genomics">
        <title>A genomic perspective on a new bacterial genus and species from the Alcaligenaceae family, Basilea psittacipulmonis.</title>
        <authorList>
            <person name="Whiteson K.L."/>
            <person name="Hernandez D."/>
            <person name="Lazarevic V."/>
            <person name="Gaia N."/>
            <person name="Farinelli L."/>
            <person name="Francois P."/>
            <person name="Pilo P."/>
            <person name="Frey J."/>
            <person name="Schrenzel J."/>
        </authorList>
    </citation>
    <scope>NUCLEOTIDE SEQUENCE [LARGE SCALE GENOMIC DNA]</scope>
    <source>
        <strain evidence="2 3">DSM 24701</strain>
    </source>
</reference>
<evidence type="ECO:0000256" key="1">
    <source>
        <dbReference type="ARBA" id="ARBA00023002"/>
    </source>
</evidence>
<dbReference type="GO" id="GO:0016491">
    <property type="term" value="F:oxidoreductase activity"/>
    <property type="evidence" value="ECO:0007669"/>
    <property type="project" value="UniProtKB-KW"/>
</dbReference>
<keyword evidence="3" id="KW-1185">Reference proteome</keyword>
<dbReference type="OrthoDB" id="9790889at2"/>
<dbReference type="SUPFAM" id="SSF53213">
    <property type="entry name" value="LigB-like"/>
    <property type="match status" value="1"/>
</dbReference>
<dbReference type="AlphaFoldDB" id="A0A077DAP2"/>
<keyword evidence="1" id="KW-0560">Oxidoreductase</keyword>
<gene>
    <name evidence="2" type="ORF">IX83_00265</name>
</gene>
<dbReference type="PANTHER" id="PTHR30096:SF0">
    <property type="entry name" value="4,5-DOPA DIOXYGENASE EXTRADIOL-LIKE PROTEIN"/>
    <property type="match status" value="1"/>
</dbReference>
<dbReference type="PANTHER" id="PTHR30096">
    <property type="entry name" value="4,5-DOPA DIOXYGENASE EXTRADIOL-LIKE PROTEIN"/>
    <property type="match status" value="1"/>
</dbReference>
<evidence type="ECO:0000313" key="3">
    <source>
        <dbReference type="Proteomes" id="UP000028945"/>
    </source>
</evidence>
<sequence length="84" mass="9624">MKAPVLFIGHGSPMHAIQNDTLTQHIEELLHYRQHPLASYAAPTPEHFYPLIYCLGASAQTDKLHIFNRHYEMASLSMTSFLWS</sequence>
<dbReference type="HOGENOM" id="CLU_2520893_0_0_4"/>
<dbReference type="STRING" id="1072685.IX83_00265"/>
<protein>
    <recommendedName>
        <fullName evidence="4">Extradiol ring-cleavage dioxygenase class III enzyme subunit B domain-containing protein</fullName>
    </recommendedName>
</protein>
<proteinExistence type="predicted"/>
<organism evidence="2 3">
    <name type="scientific">Basilea psittacipulmonis DSM 24701</name>
    <dbReference type="NCBI Taxonomy" id="1072685"/>
    <lineage>
        <taxon>Bacteria</taxon>
        <taxon>Pseudomonadati</taxon>
        <taxon>Pseudomonadota</taxon>
        <taxon>Betaproteobacteria</taxon>
        <taxon>Burkholderiales</taxon>
        <taxon>Alcaligenaceae</taxon>
        <taxon>Basilea</taxon>
    </lineage>
</organism>
<dbReference type="Gene3D" id="3.40.830.10">
    <property type="entry name" value="LigB-like"/>
    <property type="match status" value="1"/>
</dbReference>
<evidence type="ECO:0000313" key="2">
    <source>
        <dbReference type="EMBL" id="AIL31965.1"/>
    </source>
</evidence>
<name>A0A077DAP2_9BURK</name>
<dbReference type="KEGG" id="bpsi:IX83_00265"/>
<dbReference type="eggNOG" id="COG3384">
    <property type="taxonomic scope" value="Bacteria"/>
</dbReference>
<accession>A0A077DAP2</accession>
<dbReference type="Proteomes" id="UP000028945">
    <property type="component" value="Chromosome"/>
</dbReference>
<dbReference type="RefSeq" id="WP_038497801.1">
    <property type="nucleotide sequence ID" value="NZ_AFWK01000110.1"/>
</dbReference>
<evidence type="ECO:0008006" key="4">
    <source>
        <dbReference type="Google" id="ProtNLM"/>
    </source>
</evidence>